<feature type="transmembrane region" description="Helical" evidence="1">
    <location>
        <begin position="66"/>
        <end position="84"/>
    </location>
</feature>
<keyword evidence="1" id="KW-0812">Transmembrane</keyword>
<feature type="transmembrane region" description="Helical" evidence="1">
    <location>
        <begin position="159"/>
        <end position="181"/>
    </location>
</feature>
<feature type="transmembrane region" description="Helical" evidence="1">
    <location>
        <begin position="232"/>
        <end position="249"/>
    </location>
</feature>
<evidence type="ECO:0000256" key="1">
    <source>
        <dbReference type="SAM" id="Phobius"/>
    </source>
</evidence>
<feature type="transmembrane region" description="Helical" evidence="1">
    <location>
        <begin position="117"/>
        <end position="139"/>
    </location>
</feature>
<reference evidence="2 3" key="1">
    <citation type="submission" date="2014-10" db="EMBL/GenBank/DDBJ databases">
        <title>Genome sequence of Novosphingobium malaysiense MUSC 273(T).</title>
        <authorList>
            <person name="Lee L.-H."/>
        </authorList>
    </citation>
    <scope>NUCLEOTIDE SEQUENCE [LARGE SCALE GENOMIC DNA]</scope>
    <source>
        <strain evidence="2 3">MUSC 273</strain>
    </source>
</reference>
<keyword evidence="1" id="KW-1133">Transmembrane helix</keyword>
<feature type="transmembrane region" description="Helical" evidence="1">
    <location>
        <begin position="35"/>
        <end position="54"/>
    </location>
</feature>
<comment type="caution">
    <text evidence="2">The sequence shown here is derived from an EMBL/GenBank/DDBJ whole genome shotgun (WGS) entry which is preliminary data.</text>
</comment>
<evidence type="ECO:0008006" key="4">
    <source>
        <dbReference type="Google" id="ProtNLM"/>
    </source>
</evidence>
<gene>
    <name evidence="2" type="ORF">LK12_05770</name>
</gene>
<organism evidence="2 3">
    <name type="scientific">Novosphingobium malaysiense</name>
    <dbReference type="NCBI Taxonomy" id="1348853"/>
    <lineage>
        <taxon>Bacteria</taxon>
        <taxon>Pseudomonadati</taxon>
        <taxon>Pseudomonadota</taxon>
        <taxon>Alphaproteobacteria</taxon>
        <taxon>Sphingomonadales</taxon>
        <taxon>Sphingomonadaceae</taxon>
        <taxon>Novosphingobium</taxon>
    </lineage>
</organism>
<keyword evidence="3" id="KW-1185">Reference proteome</keyword>
<evidence type="ECO:0000313" key="3">
    <source>
        <dbReference type="Proteomes" id="UP000031057"/>
    </source>
</evidence>
<sequence>MFSTAQSRLADYLRGFEIKTRVVVRFFLSRMEGVILGWIALIALASLPRMLFPITPVRDLGDLAEIVLPYACIAIAPIMGYRFAMHRFGRDLQCKDGTAAAPITSSERYSGKSGANYGPYGFMASLLVGILLNVPFRAFEFLLSVPAMNSNAPAWGTTLFHVMAFDVCLMSFLYTVCFVLALRTIPLFPGMLAVVWGIDITMQFVIANAVSASPHLPADVAAAVSDILQGNIKKVLISVAVWLPYLLLSRRVQVTYRRRSALA</sequence>
<dbReference type="Proteomes" id="UP000031057">
    <property type="component" value="Unassembled WGS sequence"/>
</dbReference>
<feature type="transmembrane region" description="Helical" evidence="1">
    <location>
        <begin position="193"/>
        <end position="212"/>
    </location>
</feature>
<proteinExistence type="predicted"/>
<name>A0A0B1ZU93_9SPHN</name>
<dbReference type="EMBL" id="JTDI01000002">
    <property type="protein sequence ID" value="KHK92697.1"/>
    <property type="molecule type" value="Genomic_DNA"/>
</dbReference>
<accession>A0A0B1ZU93</accession>
<keyword evidence="1" id="KW-0472">Membrane</keyword>
<dbReference type="AlphaFoldDB" id="A0A0B1ZU93"/>
<evidence type="ECO:0000313" key="2">
    <source>
        <dbReference type="EMBL" id="KHK92697.1"/>
    </source>
</evidence>
<protein>
    <recommendedName>
        <fullName evidence="4">DUF2569 domain-containing protein</fullName>
    </recommendedName>
</protein>